<dbReference type="GO" id="GO:0006310">
    <property type="term" value="P:DNA recombination"/>
    <property type="evidence" value="ECO:0007669"/>
    <property type="project" value="UniProtKB-KW"/>
</dbReference>
<reference evidence="4 5" key="1">
    <citation type="journal article" date="2008" name="Int. J. Syst. Evol. Microbiol.">
        <title>Neptunomonas japonica sp. nov., an Osedax japonicus symbiont-like bacterium isolated from sediment adjacent to sperm whale carcasses off Kagoshima, Japan.</title>
        <authorList>
            <person name="Miyazaki M."/>
            <person name="Nogi Y."/>
            <person name="Fujiwara Y."/>
            <person name="Kawato M."/>
            <person name="Kubokawa K."/>
            <person name="Horikoshi K."/>
        </authorList>
    </citation>
    <scope>NUCLEOTIDE SEQUENCE [LARGE SCALE GENOMIC DNA]</scope>
    <source>
        <strain evidence="4 5">JAMM 1380</strain>
    </source>
</reference>
<dbReference type="GO" id="GO:0003677">
    <property type="term" value="F:DNA binding"/>
    <property type="evidence" value="ECO:0007669"/>
    <property type="project" value="InterPro"/>
</dbReference>
<organism evidence="4 5">
    <name type="scientific">Neptunomonas japonica JAMM 1380</name>
    <dbReference type="NCBI Taxonomy" id="1441457"/>
    <lineage>
        <taxon>Bacteria</taxon>
        <taxon>Pseudomonadati</taxon>
        <taxon>Pseudomonadota</taxon>
        <taxon>Gammaproteobacteria</taxon>
        <taxon>Oceanospirillales</taxon>
        <taxon>Oceanospirillaceae</taxon>
        <taxon>Neptunomonas</taxon>
    </lineage>
</organism>
<dbReference type="PROSITE" id="PS51898">
    <property type="entry name" value="TYR_RECOMBINASE"/>
    <property type="match status" value="1"/>
</dbReference>
<evidence type="ECO:0000313" key="4">
    <source>
        <dbReference type="EMBL" id="BBB31477.1"/>
    </source>
</evidence>
<dbReference type="Proteomes" id="UP000595332">
    <property type="component" value="Chromosome"/>
</dbReference>
<keyword evidence="5" id="KW-1185">Reference proteome</keyword>
<keyword evidence="2" id="KW-0233">DNA recombination</keyword>
<dbReference type="InterPro" id="IPR050090">
    <property type="entry name" value="Tyrosine_recombinase_XerCD"/>
</dbReference>
<dbReference type="RefSeq" id="WP_201348544.1">
    <property type="nucleotide sequence ID" value="NZ_AP014546.1"/>
</dbReference>
<dbReference type="InterPro" id="IPR002104">
    <property type="entry name" value="Integrase_catalytic"/>
</dbReference>
<keyword evidence="1" id="KW-0229">DNA integration</keyword>
<proteinExistence type="predicted"/>
<dbReference type="InterPro" id="IPR011010">
    <property type="entry name" value="DNA_brk_join_enz"/>
</dbReference>
<dbReference type="InterPro" id="IPR013762">
    <property type="entry name" value="Integrase-like_cat_sf"/>
</dbReference>
<dbReference type="GO" id="GO:0015074">
    <property type="term" value="P:DNA integration"/>
    <property type="evidence" value="ECO:0007669"/>
    <property type="project" value="UniProtKB-KW"/>
</dbReference>
<dbReference type="PANTHER" id="PTHR30349:SF90">
    <property type="entry name" value="TYROSINE RECOMBINASE XERD"/>
    <property type="match status" value="1"/>
</dbReference>
<name>A0A7R6PJR2_9GAMM</name>
<dbReference type="KEGG" id="njp:NEJAP_3539"/>
<dbReference type="Pfam" id="PF00589">
    <property type="entry name" value="Phage_integrase"/>
    <property type="match status" value="1"/>
</dbReference>
<dbReference type="PANTHER" id="PTHR30349">
    <property type="entry name" value="PHAGE INTEGRASE-RELATED"/>
    <property type="match status" value="1"/>
</dbReference>
<sequence length="303" mass="33704">MNAKNISAVECYLLALAPTGRRSMRSQLKQVAILLGKHDIDEVTWHELEYQQLIYVRTYLLEAHKSISTVNTTLAAIRGVLQTAFKMNLITAEHLARISQIENVRGNAKNSGIALSLTDARRLIRKVSKDTSVKGIRDSAILMLMLTSGLRRSEVVCLTHGSFNFDGHRVNILSKGRKLRHHDISGITLKTLKKWAALCEFTDANAPFFTQVRGTASSKALSAHAIYRIVKNRGKSIGIDNLRPHDLRRTFVSLMLEQGSDLSTVSKAVGHASVTTTTRYDKRSGNAQISAMRKLTDNLGRRL</sequence>
<evidence type="ECO:0000256" key="2">
    <source>
        <dbReference type="ARBA" id="ARBA00023172"/>
    </source>
</evidence>
<dbReference type="Gene3D" id="1.10.443.10">
    <property type="entry name" value="Intergrase catalytic core"/>
    <property type="match status" value="1"/>
</dbReference>
<feature type="domain" description="Tyr recombinase" evidence="3">
    <location>
        <begin position="110"/>
        <end position="293"/>
    </location>
</feature>
<evidence type="ECO:0000256" key="1">
    <source>
        <dbReference type="ARBA" id="ARBA00022908"/>
    </source>
</evidence>
<gene>
    <name evidence="4" type="ORF">NEJAP_3539</name>
</gene>
<dbReference type="EMBL" id="AP014546">
    <property type="protein sequence ID" value="BBB31477.1"/>
    <property type="molecule type" value="Genomic_DNA"/>
</dbReference>
<protein>
    <submittedName>
        <fullName evidence="4">Integrase</fullName>
    </submittedName>
</protein>
<dbReference type="SUPFAM" id="SSF56349">
    <property type="entry name" value="DNA breaking-rejoining enzymes"/>
    <property type="match status" value="1"/>
</dbReference>
<accession>A0A7R6PJR2</accession>
<dbReference type="AlphaFoldDB" id="A0A7R6PJR2"/>
<evidence type="ECO:0000313" key="5">
    <source>
        <dbReference type="Proteomes" id="UP000595332"/>
    </source>
</evidence>
<dbReference type="CDD" id="cd00397">
    <property type="entry name" value="DNA_BRE_C"/>
    <property type="match status" value="1"/>
</dbReference>
<evidence type="ECO:0000259" key="3">
    <source>
        <dbReference type="PROSITE" id="PS51898"/>
    </source>
</evidence>